<keyword evidence="5" id="KW-1185">Reference proteome</keyword>
<keyword evidence="1 2" id="KW-0808">Transferase</keyword>
<comment type="caution">
    <text evidence="4">The sequence shown here is derived from an EMBL/GenBank/DDBJ whole genome shotgun (WGS) entry which is preliminary data.</text>
</comment>
<accession>A0ABQ4MC87</accession>
<evidence type="ECO:0000313" key="5">
    <source>
        <dbReference type="Proteomes" id="UP000679992"/>
    </source>
</evidence>
<sequence length="163" mass="18081">MITLLFLFNHPGLFAVIYFMSGLSDVLDGAVARKTNTQSELGARLDTIADLMLVAVIMGYLILRHGTEILPFVPWVILITLVRCVNLIIAACKYRSFAILHTWGNKLAGLLLFLGPPLFLISRNPAVFWPACIVALLSALEETAVHITSAQLNVNRRSIFMRD</sequence>
<dbReference type="InterPro" id="IPR043130">
    <property type="entry name" value="CDP-OH_PTrfase_TM_dom"/>
</dbReference>
<keyword evidence="3" id="KW-0812">Transmembrane</keyword>
<feature type="transmembrane region" description="Helical" evidence="3">
    <location>
        <begin position="12"/>
        <end position="31"/>
    </location>
</feature>
<feature type="transmembrane region" description="Helical" evidence="3">
    <location>
        <begin position="127"/>
        <end position="147"/>
    </location>
</feature>
<dbReference type="Pfam" id="PF01066">
    <property type="entry name" value="CDP-OH_P_transf"/>
    <property type="match status" value="1"/>
</dbReference>
<evidence type="ECO:0000256" key="3">
    <source>
        <dbReference type="SAM" id="Phobius"/>
    </source>
</evidence>
<name>A0ABQ4MC87_9BACL</name>
<dbReference type="Proteomes" id="UP000679992">
    <property type="component" value="Unassembled WGS sequence"/>
</dbReference>
<comment type="similarity">
    <text evidence="2">Belongs to the CDP-alcohol phosphatidyltransferase class-I family.</text>
</comment>
<evidence type="ECO:0000313" key="4">
    <source>
        <dbReference type="EMBL" id="GIP53559.1"/>
    </source>
</evidence>
<organism evidence="4 5">
    <name type="scientific">Paenibacillus vini</name>
    <dbReference type="NCBI Taxonomy" id="1476024"/>
    <lineage>
        <taxon>Bacteria</taxon>
        <taxon>Bacillati</taxon>
        <taxon>Bacillota</taxon>
        <taxon>Bacilli</taxon>
        <taxon>Bacillales</taxon>
        <taxon>Paenibacillaceae</taxon>
        <taxon>Paenibacillus</taxon>
    </lineage>
</organism>
<dbReference type="EMBL" id="BOSL01000007">
    <property type="protein sequence ID" value="GIP53559.1"/>
    <property type="molecule type" value="Genomic_DNA"/>
</dbReference>
<dbReference type="InterPro" id="IPR048254">
    <property type="entry name" value="CDP_ALCOHOL_P_TRANSF_CS"/>
</dbReference>
<keyword evidence="3" id="KW-1133">Transmembrane helix</keyword>
<gene>
    <name evidence="4" type="ORF">J42TS3_25940</name>
</gene>
<keyword evidence="3" id="KW-0472">Membrane</keyword>
<dbReference type="PROSITE" id="PS00379">
    <property type="entry name" value="CDP_ALCOHOL_P_TRANSF"/>
    <property type="match status" value="1"/>
</dbReference>
<evidence type="ECO:0000256" key="2">
    <source>
        <dbReference type="RuleBase" id="RU003750"/>
    </source>
</evidence>
<reference evidence="4 5" key="1">
    <citation type="submission" date="2021-03" db="EMBL/GenBank/DDBJ databases">
        <title>Antimicrobial resistance genes in bacteria isolated from Japanese honey, and their potential for conferring macrolide and lincosamide resistance in the American foulbrood pathogen Paenibacillus larvae.</title>
        <authorList>
            <person name="Okamoto M."/>
            <person name="Kumagai M."/>
            <person name="Kanamori H."/>
            <person name="Takamatsu D."/>
        </authorList>
    </citation>
    <scope>NUCLEOTIDE SEQUENCE [LARGE SCALE GENOMIC DNA]</scope>
    <source>
        <strain evidence="4 5">J42TS3</strain>
    </source>
</reference>
<protein>
    <submittedName>
        <fullName evidence="4">CDP-alcohol phosphatidyltransferase</fullName>
    </submittedName>
</protein>
<proteinExistence type="inferred from homology"/>
<feature type="transmembrane region" description="Helical" evidence="3">
    <location>
        <begin position="43"/>
        <end position="63"/>
    </location>
</feature>
<feature type="transmembrane region" description="Helical" evidence="3">
    <location>
        <begin position="103"/>
        <end position="121"/>
    </location>
</feature>
<dbReference type="Gene3D" id="1.20.120.1760">
    <property type="match status" value="1"/>
</dbReference>
<evidence type="ECO:0000256" key="1">
    <source>
        <dbReference type="ARBA" id="ARBA00022679"/>
    </source>
</evidence>
<dbReference type="InterPro" id="IPR000462">
    <property type="entry name" value="CDP-OH_P_trans"/>
</dbReference>
<feature type="transmembrane region" description="Helical" evidence="3">
    <location>
        <begin position="69"/>
        <end position="91"/>
    </location>
</feature>